<dbReference type="Proteomes" id="UP001445335">
    <property type="component" value="Unassembled WGS sequence"/>
</dbReference>
<dbReference type="AlphaFoldDB" id="A0AAW1S8U9"/>
<organism evidence="2 3">
    <name type="scientific">Elliptochloris bilobata</name>
    <dbReference type="NCBI Taxonomy" id="381761"/>
    <lineage>
        <taxon>Eukaryota</taxon>
        <taxon>Viridiplantae</taxon>
        <taxon>Chlorophyta</taxon>
        <taxon>core chlorophytes</taxon>
        <taxon>Trebouxiophyceae</taxon>
        <taxon>Trebouxiophyceae incertae sedis</taxon>
        <taxon>Elliptochloris clade</taxon>
        <taxon>Elliptochloris</taxon>
    </lineage>
</organism>
<feature type="coiled-coil region" evidence="1">
    <location>
        <begin position="210"/>
        <end position="282"/>
    </location>
</feature>
<sequence length="327" mass="34814">MEVSDNGDNKENVTCLPVAEAAARQADNRVASGAPCESKAQQDLAPTQCEWQQLLLQRDEAVKQQRRLEASRNELARQQGQFKGLIAKLEGAVSSGEKRLHSLAAELEAVKARCAEAEADRDVLLEAAGVTPERCRAAKAQLFEAAKLAARQARDLEQQKSAVERMLEREVRERSELGEFASLEHAAEAEAGARARAQVTELLAADGARAEQLKAALAELAAARVALQDRDAQVAALTQAHAGCGAAASAAAREAAALRQKAAQLAADRQQAAANLRRAENEVDLISAGNEQMFRYINYVRGRLAAAAPALGAAAPELLGLTRDLSA</sequence>
<protein>
    <submittedName>
        <fullName evidence="2">Uncharacterized protein</fullName>
    </submittedName>
</protein>
<evidence type="ECO:0000313" key="2">
    <source>
        <dbReference type="EMBL" id="KAK9842257.1"/>
    </source>
</evidence>
<comment type="caution">
    <text evidence="2">The sequence shown here is derived from an EMBL/GenBank/DDBJ whole genome shotgun (WGS) entry which is preliminary data.</text>
</comment>
<reference evidence="2 3" key="1">
    <citation type="journal article" date="2024" name="Nat. Commun.">
        <title>Phylogenomics reveals the evolutionary origins of lichenization in chlorophyte algae.</title>
        <authorList>
            <person name="Puginier C."/>
            <person name="Libourel C."/>
            <person name="Otte J."/>
            <person name="Skaloud P."/>
            <person name="Haon M."/>
            <person name="Grisel S."/>
            <person name="Petersen M."/>
            <person name="Berrin J.G."/>
            <person name="Delaux P.M."/>
            <person name="Dal Grande F."/>
            <person name="Keller J."/>
        </authorList>
    </citation>
    <scope>NUCLEOTIDE SEQUENCE [LARGE SCALE GENOMIC DNA]</scope>
    <source>
        <strain evidence="2 3">SAG 245.80</strain>
    </source>
</reference>
<name>A0AAW1S8U9_9CHLO</name>
<keyword evidence="1" id="KW-0175">Coiled coil</keyword>
<accession>A0AAW1S8U9</accession>
<evidence type="ECO:0000256" key="1">
    <source>
        <dbReference type="SAM" id="Coils"/>
    </source>
</evidence>
<evidence type="ECO:0000313" key="3">
    <source>
        <dbReference type="Proteomes" id="UP001445335"/>
    </source>
</evidence>
<keyword evidence="3" id="KW-1185">Reference proteome</keyword>
<proteinExistence type="predicted"/>
<feature type="coiled-coil region" evidence="1">
    <location>
        <begin position="58"/>
        <end position="173"/>
    </location>
</feature>
<dbReference type="EMBL" id="JALJOU010000008">
    <property type="protein sequence ID" value="KAK9842257.1"/>
    <property type="molecule type" value="Genomic_DNA"/>
</dbReference>
<gene>
    <name evidence="2" type="ORF">WJX81_002922</name>
</gene>